<dbReference type="RefSeq" id="XP_012334500.1">
    <property type="nucleotide sequence ID" value="XM_012479077.1"/>
</dbReference>
<dbReference type="Proteomes" id="UP000054561">
    <property type="component" value="Unassembled WGS sequence"/>
</dbReference>
<dbReference type="AlphaFoldDB" id="A0A0D9QPT0"/>
<dbReference type="GeneID" id="24266756"/>
<dbReference type="EMBL" id="KQ001656">
    <property type="protein sequence ID" value="KJP88948.1"/>
    <property type="molecule type" value="Genomic_DNA"/>
</dbReference>
<organism evidence="1 2">
    <name type="scientific">Plasmodium fragile</name>
    <dbReference type="NCBI Taxonomy" id="5857"/>
    <lineage>
        <taxon>Eukaryota</taxon>
        <taxon>Sar</taxon>
        <taxon>Alveolata</taxon>
        <taxon>Apicomplexa</taxon>
        <taxon>Aconoidasida</taxon>
        <taxon>Haemosporida</taxon>
        <taxon>Plasmodiidae</taxon>
        <taxon>Plasmodium</taxon>
        <taxon>Plasmodium (Plasmodium)</taxon>
    </lineage>
</organism>
<dbReference type="OrthoDB" id="1724197at2759"/>
<gene>
    <name evidence="1" type="ORF">AK88_01442</name>
</gene>
<dbReference type="OMA" id="MIGTNVN"/>
<reference evidence="1 2" key="1">
    <citation type="submission" date="2014-03" db="EMBL/GenBank/DDBJ databases">
        <title>The Genome Sequence of Plasmodium fragile nilgiri.</title>
        <authorList>
            <consortium name="The Broad Institute Genomics Platform"/>
            <consortium name="The Broad Institute Genome Sequencing Center for Infectious Disease"/>
            <person name="Neafsey D."/>
            <person name="Duraisingh M."/>
            <person name="Young S.K."/>
            <person name="Zeng Q."/>
            <person name="Gargeya S."/>
            <person name="Abouelleil A."/>
            <person name="Alvarado L."/>
            <person name="Chapman S.B."/>
            <person name="Gainer-Dewar J."/>
            <person name="Goldberg J."/>
            <person name="Griggs A."/>
            <person name="Gujja S."/>
            <person name="Hansen M."/>
            <person name="Howarth C."/>
            <person name="Imamovic A."/>
            <person name="Larimer J."/>
            <person name="Pearson M."/>
            <person name="Poon T.W."/>
            <person name="Priest M."/>
            <person name="Roberts A."/>
            <person name="Saif S."/>
            <person name="Shea T."/>
            <person name="Sykes S."/>
            <person name="Wortman J."/>
            <person name="Nusbaum C."/>
            <person name="Birren B."/>
        </authorList>
    </citation>
    <scope>NUCLEOTIDE SEQUENCE [LARGE SCALE GENOMIC DNA]</scope>
    <source>
        <strain evidence="2">nilgiri</strain>
    </source>
</reference>
<proteinExistence type="predicted"/>
<dbReference type="Gene3D" id="2.40.160.50">
    <property type="entry name" value="membrane protein fhac: a member of the omp85/tpsb transporter family"/>
    <property type="match status" value="1"/>
</dbReference>
<keyword evidence="2" id="KW-1185">Reference proteome</keyword>
<accession>A0A0D9QPT0</accession>
<protein>
    <recommendedName>
        <fullName evidence="3">Bacterial surface antigen (D15) domain-containing protein</fullName>
    </recommendedName>
</protein>
<evidence type="ECO:0000313" key="2">
    <source>
        <dbReference type="Proteomes" id="UP000054561"/>
    </source>
</evidence>
<evidence type="ECO:0008006" key="3">
    <source>
        <dbReference type="Google" id="ProtNLM"/>
    </source>
</evidence>
<sequence>MEDKPNPPHAQKLTSVQVNVEGLKKVKGEKLNFLFEDIKKSATVEDLFFHINKCNEKIHRLNVFADAPLINLRSLTETDVEVKYTLREQSNNYVIGTNVNNRGEVTADLEINIPYLLKTINSFQLKANISSLYTNNFGMRFVFPHLTNLANLKLILEGNLSSLSNTQHGSYLVKTNSLKTFLVGERHTLIWDVNFNTLFQRISQNYIPSETMLKMPHKYIKHTLRHVYKRDALGYGWPKEVLHPQGGRHGPLEEVPHGHIDEGSPNPSQIVEHTNYPTSGYLYQMESEFSLPFCEANFFKNHLYYLFVKRLRENFLTYVSFTNGVKYDFNKANPYQLGAFHFSGSVGSSLTFRGFEHNSIGDTDVGYKFDKKKGEYRISYNYLGANFITSFQFLCKYILKMQNFNPILFFYVQVGRLGNHFFSSFEQLKRDLRVSTGIGLMTYIQKNVSLEVFFNFPFLHHLNDRTKYFQVGLNFKGML</sequence>
<name>A0A0D9QPT0_PLAFR</name>
<evidence type="ECO:0000313" key="1">
    <source>
        <dbReference type="EMBL" id="KJP88948.1"/>
    </source>
</evidence>
<dbReference type="VEuPathDB" id="PlasmoDB:AK88_01442"/>